<dbReference type="InterPro" id="IPR013149">
    <property type="entry name" value="ADH-like_C"/>
</dbReference>
<name>A0ABP8G3H5_9SPHI</name>
<reference evidence="5" key="1">
    <citation type="journal article" date="2019" name="Int. J. Syst. Evol. Microbiol.">
        <title>The Global Catalogue of Microorganisms (GCM) 10K type strain sequencing project: providing services to taxonomists for standard genome sequencing and annotation.</title>
        <authorList>
            <consortium name="The Broad Institute Genomics Platform"/>
            <consortium name="The Broad Institute Genome Sequencing Center for Infectious Disease"/>
            <person name="Wu L."/>
            <person name="Ma J."/>
        </authorList>
    </citation>
    <scope>NUCLEOTIDE SEQUENCE [LARGE SCALE GENOMIC DNA]</scope>
    <source>
        <strain evidence="5">JCM 17705</strain>
    </source>
</reference>
<feature type="domain" description="Alcohol dehydrogenase-like N-terminal" evidence="3">
    <location>
        <begin position="24"/>
        <end position="128"/>
    </location>
</feature>
<evidence type="ECO:0000313" key="5">
    <source>
        <dbReference type="Proteomes" id="UP001500582"/>
    </source>
</evidence>
<protein>
    <submittedName>
        <fullName evidence="4">Zinc-binding alcohol dehydrogenase family protein</fullName>
    </submittedName>
</protein>
<dbReference type="EMBL" id="BAABFT010000003">
    <property type="protein sequence ID" value="GAA4316576.1"/>
    <property type="molecule type" value="Genomic_DNA"/>
</dbReference>
<dbReference type="InterPro" id="IPR050129">
    <property type="entry name" value="Zn_alcohol_dh"/>
</dbReference>
<keyword evidence="1" id="KW-0560">Oxidoreductase</keyword>
<dbReference type="Pfam" id="PF08240">
    <property type="entry name" value="ADH_N"/>
    <property type="match status" value="1"/>
</dbReference>
<dbReference type="SUPFAM" id="SSF50129">
    <property type="entry name" value="GroES-like"/>
    <property type="match status" value="1"/>
</dbReference>
<dbReference type="InterPro" id="IPR036291">
    <property type="entry name" value="NAD(P)-bd_dom_sf"/>
</dbReference>
<dbReference type="Proteomes" id="UP001500582">
    <property type="component" value="Unassembled WGS sequence"/>
</dbReference>
<dbReference type="SUPFAM" id="SSF51735">
    <property type="entry name" value="NAD(P)-binding Rossmann-fold domains"/>
    <property type="match status" value="1"/>
</dbReference>
<gene>
    <name evidence="4" type="ORF">GCM10023149_13600</name>
</gene>
<evidence type="ECO:0000313" key="4">
    <source>
        <dbReference type="EMBL" id="GAA4316576.1"/>
    </source>
</evidence>
<keyword evidence="5" id="KW-1185">Reference proteome</keyword>
<comment type="caution">
    <text evidence="4">The sequence shown here is derived from an EMBL/GenBank/DDBJ whole genome shotgun (WGS) entry which is preliminary data.</text>
</comment>
<proteinExistence type="predicted"/>
<dbReference type="Gene3D" id="3.40.50.720">
    <property type="entry name" value="NAD(P)-binding Rossmann-like Domain"/>
    <property type="match status" value="1"/>
</dbReference>
<dbReference type="RefSeq" id="WP_345210264.1">
    <property type="nucleotide sequence ID" value="NZ_BAABFT010000003.1"/>
</dbReference>
<evidence type="ECO:0000259" key="2">
    <source>
        <dbReference type="Pfam" id="PF00107"/>
    </source>
</evidence>
<organism evidence="4 5">
    <name type="scientific">Mucilaginibacter gynuensis</name>
    <dbReference type="NCBI Taxonomy" id="1302236"/>
    <lineage>
        <taxon>Bacteria</taxon>
        <taxon>Pseudomonadati</taxon>
        <taxon>Bacteroidota</taxon>
        <taxon>Sphingobacteriia</taxon>
        <taxon>Sphingobacteriales</taxon>
        <taxon>Sphingobacteriaceae</taxon>
        <taxon>Mucilaginibacter</taxon>
    </lineage>
</organism>
<evidence type="ECO:0000256" key="1">
    <source>
        <dbReference type="ARBA" id="ARBA00023002"/>
    </source>
</evidence>
<sequence>MKILSCVKPYELRYLESPVPQIPPGHALIKIKRVGVCGTDLHAFEGKQPYFNYPRVLGHELSGDVAELNGVSDFKPGEAVTIIPYFNCGNCGACSVGKYNCCVRLKVCGVHQDGGLAEYLVVPISSLVYGQGLGYDELALIEPFAIGAHAVNRAGINSDDTVLVMGAGPIGMACITFAKQSGAKVIVADRNAFRLNFCTTVLGADLVINIETEDALALLNDYTNGQMPSVIMDATGNLAAINSGFNYMAHGGKYVLVGLQGGDISFSHPEFHKREGILMSSRNALRADFDQVLASVVSGSVQLHSFITHRLNFVEVVSKFSLLLSPSENVVKAIVIL</sequence>
<dbReference type="CDD" id="cd08261">
    <property type="entry name" value="Zn_ADH7"/>
    <property type="match status" value="1"/>
</dbReference>
<dbReference type="Pfam" id="PF00107">
    <property type="entry name" value="ADH_zinc_N"/>
    <property type="match status" value="1"/>
</dbReference>
<feature type="domain" description="Alcohol dehydrogenase-like C-terminal" evidence="2">
    <location>
        <begin position="169"/>
        <end position="295"/>
    </location>
</feature>
<dbReference type="PANTHER" id="PTHR43401:SF3">
    <property type="entry name" value="L-GALACTONATE-5-DEHYDROGENASE"/>
    <property type="match status" value="1"/>
</dbReference>
<dbReference type="InterPro" id="IPR013154">
    <property type="entry name" value="ADH-like_N"/>
</dbReference>
<dbReference type="PANTHER" id="PTHR43401">
    <property type="entry name" value="L-THREONINE 3-DEHYDROGENASE"/>
    <property type="match status" value="1"/>
</dbReference>
<dbReference type="Gene3D" id="3.90.180.10">
    <property type="entry name" value="Medium-chain alcohol dehydrogenases, catalytic domain"/>
    <property type="match status" value="1"/>
</dbReference>
<evidence type="ECO:0000259" key="3">
    <source>
        <dbReference type="Pfam" id="PF08240"/>
    </source>
</evidence>
<accession>A0ABP8G3H5</accession>
<dbReference type="InterPro" id="IPR011032">
    <property type="entry name" value="GroES-like_sf"/>
</dbReference>